<dbReference type="CDD" id="cd07377">
    <property type="entry name" value="WHTH_GntR"/>
    <property type="match status" value="1"/>
</dbReference>
<dbReference type="GO" id="GO:0030170">
    <property type="term" value="F:pyridoxal phosphate binding"/>
    <property type="evidence" value="ECO:0007669"/>
    <property type="project" value="InterPro"/>
</dbReference>
<dbReference type="STRING" id="1848.SAMN05443637_12023"/>
<dbReference type="Proteomes" id="UP000184363">
    <property type="component" value="Unassembled WGS sequence"/>
</dbReference>
<keyword evidence="2" id="KW-0663">Pyridoxal phosphate</keyword>
<keyword evidence="8" id="KW-1185">Reference proteome</keyword>
<dbReference type="Pfam" id="PF00155">
    <property type="entry name" value="Aminotran_1_2"/>
    <property type="match status" value="1"/>
</dbReference>
<evidence type="ECO:0000256" key="1">
    <source>
        <dbReference type="ARBA" id="ARBA00005384"/>
    </source>
</evidence>
<dbReference type="InterPro" id="IPR004839">
    <property type="entry name" value="Aminotransferase_I/II_large"/>
</dbReference>
<keyword evidence="7" id="KW-0032">Aminotransferase</keyword>
<accession>A0A1M6YI62</accession>
<keyword evidence="5" id="KW-0804">Transcription</keyword>
<evidence type="ECO:0000256" key="2">
    <source>
        <dbReference type="ARBA" id="ARBA00022898"/>
    </source>
</evidence>
<evidence type="ECO:0000313" key="7">
    <source>
        <dbReference type="EMBL" id="SHL17812.1"/>
    </source>
</evidence>
<sequence length="445" mass="46363">MDDFRVLADAVAADIKAGRLKPGDRLPTQRRFARERGIAVSTASRVYGELTRRGLVVGEVGRGTFVRSGDADLRRGAVEPSPRTRVDLELNFPVLPGQAQLLARSLDGMLRPESLGAGLRAPLAGGTPAARAAAAVALSRSGWTPAPECILFTGNGKQAISTAISAFVPVGGRLGVEALTYPVVRGIGQRLGVQFVPLAVDEEGVRPDAIAAAGPLSALYLQPTHHNPLGVTMSQQRREELAEVVAELDLVVIEDLINAFLAVDAPPPLAAFAPERTVVVDSLSKRLAPGLSVGYVVPPPGKVGRVAGALRAAGSLAPTFAVEATTRVINDGTLRRLEEAKRADAAVRQALVAEKLAGFAVRADPHAYYCWWELPAPWRAEMFVAAAARAGIGVTPAAAFAVGSAHAPNAVRLALAIPPLPVLGEALDTLATIARGNPGDEGGTE</sequence>
<dbReference type="InterPro" id="IPR015424">
    <property type="entry name" value="PyrdxlP-dep_Trfase"/>
</dbReference>
<evidence type="ECO:0000256" key="3">
    <source>
        <dbReference type="ARBA" id="ARBA00023015"/>
    </source>
</evidence>
<dbReference type="PANTHER" id="PTHR46577:SF1">
    <property type="entry name" value="HTH-TYPE TRANSCRIPTIONAL REGULATORY PROTEIN GABR"/>
    <property type="match status" value="1"/>
</dbReference>
<comment type="similarity">
    <text evidence="1">In the C-terminal section; belongs to the class-I pyridoxal-phosphate-dependent aminotransferase family.</text>
</comment>
<keyword evidence="7" id="KW-0808">Transferase</keyword>
<dbReference type="InterPro" id="IPR036390">
    <property type="entry name" value="WH_DNA-bd_sf"/>
</dbReference>
<keyword evidence="4 7" id="KW-0238">DNA-binding</keyword>
<dbReference type="InterPro" id="IPR000524">
    <property type="entry name" value="Tscrpt_reg_HTH_GntR"/>
</dbReference>
<organism evidence="7 8">
    <name type="scientific">Pseudonocardia thermophila</name>
    <dbReference type="NCBI Taxonomy" id="1848"/>
    <lineage>
        <taxon>Bacteria</taxon>
        <taxon>Bacillati</taxon>
        <taxon>Actinomycetota</taxon>
        <taxon>Actinomycetes</taxon>
        <taxon>Pseudonocardiales</taxon>
        <taxon>Pseudonocardiaceae</taxon>
        <taxon>Pseudonocardia</taxon>
    </lineage>
</organism>
<evidence type="ECO:0000256" key="4">
    <source>
        <dbReference type="ARBA" id="ARBA00023125"/>
    </source>
</evidence>
<dbReference type="InterPro" id="IPR051446">
    <property type="entry name" value="HTH_trans_reg/aminotransferase"/>
</dbReference>
<dbReference type="SMART" id="SM00345">
    <property type="entry name" value="HTH_GNTR"/>
    <property type="match status" value="1"/>
</dbReference>
<dbReference type="GO" id="GO:0003677">
    <property type="term" value="F:DNA binding"/>
    <property type="evidence" value="ECO:0007669"/>
    <property type="project" value="UniProtKB-KW"/>
</dbReference>
<dbReference type="GO" id="GO:0008483">
    <property type="term" value="F:transaminase activity"/>
    <property type="evidence" value="ECO:0007669"/>
    <property type="project" value="UniProtKB-KW"/>
</dbReference>
<evidence type="ECO:0000256" key="5">
    <source>
        <dbReference type="ARBA" id="ARBA00023163"/>
    </source>
</evidence>
<protein>
    <submittedName>
        <fullName evidence="7">DNA-binding transcriptional regulator, MocR family, contains an aminotransferase domain</fullName>
    </submittedName>
</protein>
<evidence type="ECO:0000313" key="8">
    <source>
        <dbReference type="Proteomes" id="UP000184363"/>
    </source>
</evidence>
<dbReference type="AlphaFoldDB" id="A0A1M6YI62"/>
<keyword evidence="3" id="KW-0805">Transcription regulation</keyword>
<feature type="domain" description="HTH gntR-type" evidence="6">
    <location>
        <begin position="1"/>
        <end position="69"/>
    </location>
</feature>
<dbReference type="Gene3D" id="1.10.10.10">
    <property type="entry name" value="Winged helix-like DNA-binding domain superfamily/Winged helix DNA-binding domain"/>
    <property type="match status" value="1"/>
</dbReference>
<proteinExistence type="inferred from homology"/>
<dbReference type="SUPFAM" id="SSF53383">
    <property type="entry name" value="PLP-dependent transferases"/>
    <property type="match status" value="1"/>
</dbReference>
<evidence type="ECO:0000259" key="6">
    <source>
        <dbReference type="PROSITE" id="PS50949"/>
    </source>
</evidence>
<dbReference type="InterPro" id="IPR015421">
    <property type="entry name" value="PyrdxlP-dep_Trfase_major"/>
</dbReference>
<dbReference type="InterPro" id="IPR036388">
    <property type="entry name" value="WH-like_DNA-bd_sf"/>
</dbReference>
<name>A0A1M6YI62_PSETH</name>
<dbReference type="PROSITE" id="PS50949">
    <property type="entry name" value="HTH_GNTR"/>
    <property type="match status" value="1"/>
</dbReference>
<dbReference type="EMBL" id="FRAP01000020">
    <property type="protein sequence ID" value="SHL17812.1"/>
    <property type="molecule type" value="Genomic_DNA"/>
</dbReference>
<dbReference type="Gene3D" id="3.40.640.10">
    <property type="entry name" value="Type I PLP-dependent aspartate aminotransferase-like (Major domain)"/>
    <property type="match status" value="1"/>
</dbReference>
<gene>
    <name evidence="7" type="ORF">SAMN05443637_12023</name>
</gene>
<dbReference type="RefSeq" id="WP_200804074.1">
    <property type="nucleotide sequence ID" value="NZ_CALGVN010000030.1"/>
</dbReference>
<dbReference type="PANTHER" id="PTHR46577">
    <property type="entry name" value="HTH-TYPE TRANSCRIPTIONAL REGULATORY PROTEIN GABR"/>
    <property type="match status" value="1"/>
</dbReference>
<dbReference type="Pfam" id="PF00392">
    <property type="entry name" value="GntR"/>
    <property type="match status" value="1"/>
</dbReference>
<dbReference type="GO" id="GO:0003700">
    <property type="term" value="F:DNA-binding transcription factor activity"/>
    <property type="evidence" value="ECO:0007669"/>
    <property type="project" value="InterPro"/>
</dbReference>
<dbReference type="SUPFAM" id="SSF46785">
    <property type="entry name" value="Winged helix' DNA-binding domain"/>
    <property type="match status" value="1"/>
</dbReference>
<dbReference type="CDD" id="cd00609">
    <property type="entry name" value="AAT_like"/>
    <property type="match status" value="1"/>
</dbReference>
<reference evidence="7 8" key="1">
    <citation type="submission" date="2016-11" db="EMBL/GenBank/DDBJ databases">
        <authorList>
            <person name="Jaros S."/>
            <person name="Januszkiewicz K."/>
            <person name="Wedrychowicz H."/>
        </authorList>
    </citation>
    <scope>NUCLEOTIDE SEQUENCE [LARGE SCALE GENOMIC DNA]</scope>
    <source>
        <strain evidence="7 8">DSM 43832</strain>
    </source>
</reference>